<keyword evidence="14" id="KW-0413">Isomerase</keyword>
<dbReference type="Gene3D" id="3.40.1780.10">
    <property type="entry name" value="QueA-like"/>
    <property type="match status" value="1"/>
</dbReference>
<dbReference type="PANTHER" id="PTHR30307">
    <property type="entry name" value="S-ADENOSYLMETHIONINE:TRNA RIBOSYLTRANSFERASE-ISOMERASE"/>
    <property type="match status" value="1"/>
</dbReference>
<dbReference type="FunFam" id="2.40.10.240:FF:000002">
    <property type="entry name" value="S-adenosylmethionine:tRNA ribosyltransferase-isomerase"/>
    <property type="match status" value="1"/>
</dbReference>
<dbReference type="InterPro" id="IPR042118">
    <property type="entry name" value="QueA_dom1"/>
</dbReference>
<comment type="function">
    <text evidence="13">Transfers and isomerizes the ribose moiety from AdoMet to the 7-aminomethyl group of 7-deazaguanine (preQ1-tRNA) to give epoxyqueuosine (oQ-tRNA).</text>
</comment>
<evidence type="ECO:0000256" key="10">
    <source>
        <dbReference type="ARBA" id="ARBA00066503"/>
    </source>
</evidence>
<reference evidence="14 15" key="1">
    <citation type="submission" date="2018-08" db="EMBL/GenBank/DDBJ databases">
        <title>The metabolism and importance of syntrophic acetate oxidation coupled to methane or sulfide production in haloalkaline environments.</title>
        <authorList>
            <person name="Timmers P.H.A."/>
            <person name="Vavourakis C.D."/>
            <person name="Sorokin D.Y."/>
            <person name="Sinninghe Damste J.S."/>
            <person name="Muyzer G."/>
            <person name="Stams A.J.M."/>
            <person name="Plugge C.M."/>
        </authorList>
    </citation>
    <scope>NUCLEOTIDE SEQUENCE [LARGE SCALE GENOMIC DNA]</scope>
    <source>
        <strain evidence="14">MSAO_Bac1</strain>
    </source>
</reference>
<comment type="similarity">
    <text evidence="9 13">Belongs to the QueA family.</text>
</comment>
<evidence type="ECO:0000256" key="11">
    <source>
        <dbReference type="ARBA" id="ARBA00069325"/>
    </source>
</evidence>
<evidence type="ECO:0000256" key="1">
    <source>
        <dbReference type="ARBA" id="ARBA00004496"/>
    </source>
</evidence>
<evidence type="ECO:0000256" key="8">
    <source>
        <dbReference type="ARBA" id="ARBA00052751"/>
    </source>
</evidence>
<keyword evidence="5 13" id="KW-0808">Transferase</keyword>
<dbReference type="HAMAP" id="MF_00113">
    <property type="entry name" value="QueA"/>
    <property type="match status" value="1"/>
</dbReference>
<dbReference type="EMBL" id="QZAA01000066">
    <property type="protein sequence ID" value="RQD77498.1"/>
    <property type="molecule type" value="Genomic_DNA"/>
</dbReference>
<evidence type="ECO:0000256" key="13">
    <source>
        <dbReference type="HAMAP-Rule" id="MF_00113"/>
    </source>
</evidence>
<dbReference type="AlphaFoldDB" id="A0A424YHB0"/>
<dbReference type="NCBIfam" id="TIGR00113">
    <property type="entry name" value="queA"/>
    <property type="match status" value="1"/>
</dbReference>
<gene>
    <name evidence="13 14" type="primary">queA</name>
    <name evidence="14" type="ORF">D5R97_02195</name>
</gene>
<accession>A0A424YHB0</accession>
<evidence type="ECO:0000256" key="5">
    <source>
        <dbReference type="ARBA" id="ARBA00022679"/>
    </source>
</evidence>
<dbReference type="GO" id="GO:0005737">
    <property type="term" value="C:cytoplasm"/>
    <property type="evidence" value="ECO:0007669"/>
    <property type="project" value="UniProtKB-SubCell"/>
</dbReference>
<dbReference type="EC" id="2.4.99.17" evidence="10 13"/>
<evidence type="ECO:0000256" key="12">
    <source>
        <dbReference type="ARBA" id="ARBA00076160"/>
    </source>
</evidence>
<dbReference type="InterPro" id="IPR036100">
    <property type="entry name" value="QueA_sf"/>
</dbReference>
<dbReference type="Proteomes" id="UP000285138">
    <property type="component" value="Unassembled WGS sequence"/>
</dbReference>
<evidence type="ECO:0000256" key="2">
    <source>
        <dbReference type="ARBA" id="ARBA00004691"/>
    </source>
</evidence>
<evidence type="ECO:0000256" key="6">
    <source>
        <dbReference type="ARBA" id="ARBA00022691"/>
    </source>
</evidence>
<organism evidence="14 15">
    <name type="scientific">Candidatus Syntrophonatronum acetioxidans</name>
    <dbReference type="NCBI Taxonomy" id="1795816"/>
    <lineage>
        <taxon>Bacteria</taxon>
        <taxon>Bacillati</taxon>
        <taxon>Bacillota</taxon>
        <taxon>Clostridia</taxon>
        <taxon>Eubacteriales</taxon>
        <taxon>Syntrophomonadaceae</taxon>
        <taxon>Candidatus Syntrophonatronum</taxon>
    </lineage>
</organism>
<name>A0A424YHB0_9FIRM</name>
<evidence type="ECO:0000256" key="9">
    <source>
        <dbReference type="ARBA" id="ARBA00061210"/>
    </source>
</evidence>
<keyword evidence="7 13" id="KW-0671">Queuosine biosynthesis</keyword>
<dbReference type="SUPFAM" id="SSF111337">
    <property type="entry name" value="QueA-like"/>
    <property type="match status" value="1"/>
</dbReference>
<dbReference type="NCBIfam" id="NF001140">
    <property type="entry name" value="PRK00147.1"/>
    <property type="match status" value="1"/>
</dbReference>
<dbReference type="InterPro" id="IPR042119">
    <property type="entry name" value="QueA_dom2"/>
</dbReference>
<evidence type="ECO:0000313" key="15">
    <source>
        <dbReference type="Proteomes" id="UP000285138"/>
    </source>
</evidence>
<comment type="catalytic activity">
    <reaction evidence="8 13">
        <text>7-aminomethyl-7-carbaguanosine(34) in tRNA + S-adenosyl-L-methionine = epoxyqueuosine(34) in tRNA + adenine + L-methionine + 2 H(+)</text>
        <dbReference type="Rhea" id="RHEA:32155"/>
        <dbReference type="Rhea" id="RHEA-COMP:10342"/>
        <dbReference type="Rhea" id="RHEA-COMP:18582"/>
        <dbReference type="ChEBI" id="CHEBI:15378"/>
        <dbReference type="ChEBI" id="CHEBI:16708"/>
        <dbReference type="ChEBI" id="CHEBI:57844"/>
        <dbReference type="ChEBI" id="CHEBI:59789"/>
        <dbReference type="ChEBI" id="CHEBI:82833"/>
        <dbReference type="ChEBI" id="CHEBI:194443"/>
        <dbReference type="EC" id="2.4.99.17"/>
    </reaction>
</comment>
<sequence length="340" mass="38735">MELSEFDYYLPPELIAQEPVPERSGSRLLVAKRDKGIIEHTWFQEIIEYLVPGDTLVLNDTRVIPARLFGVRKDTGGKVEIILLKRRQENRWEVLVKPGKRARPGIEIVFGDGKLTARVEDYTEEGGRVLSFHYQGVFEEVLSELGEMPLPPYIKKKLEEPERYQTVYAREEGSAAAPTAGLHFTPELLKKIKEKGVELIYLTLHVGLATFRPVKVDRIEEHKMHEEYYQVSPSAAHALNKALAAGSRIIAVGTTSCRVLETIRREEGFIPGKGWTDIFIYPGYQFKAVDGLLTNFHLPRSTLIMLVCAFGGKDLVMKAYQEAMERRYRFYSFGDAMLIL</sequence>
<comment type="pathway">
    <text evidence="2 13">tRNA modification; tRNA-queuosine biosynthesis.</text>
</comment>
<dbReference type="GO" id="GO:0008616">
    <property type="term" value="P:tRNA queuosine(34) biosynthetic process"/>
    <property type="evidence" value="ECO:0007669"/>
    <property type="project" value="UniProtKB-UniRule"/>
</dbReference>
<comment type="subunit">
    <text evidence="3 13">Monomer.</text>
</comment>
<keyword evidence="6 13" id="KW-0949">S-adenosyl-L-methionine</keyword>
<comment type="subcellular location">
    <subcellularLocation>
        <location evidence="1 13">Cytoplasm</location>
    </subcellularLocation>
</comment>
<evidence type="ECO:0000256" key="7">
    <source>
        <dbReference type="ARBA" id="ARBA00022785"/>
    </source>
</evidence>
<dbReference type="Pfam" id="PF02547">
    <property type="entry name" value="Queuosine_synth"/>
    <property type="match status" value="1"/>
</dbReference>
<dbReference type="InterPro" id="IPR003699">
    <property type="entry name" value="QueA"/>
</dbReference>
<protein>
    <recommendedName>
        <fullName evidence="11 13">S-adenosylmethionine:tRNA ribosyltransferase-isomerase</fullName>
        <ecNumber evidence="10 13">2.4.99.17</ecNumber>
    </recommendedName>
    <alternativeName>
        <fullName evidence="12 13">Queuosine biosynthesis protein QueA</fullName>
    </alternativeName>
</protein>
<dbReference type="Gene3D" id="2.40.10.240">
    <property type="entry name" value="QueA-like"/>
    <property type="match status" value="1"/>
</dbReference>
<dbReference type="GO" id="GO:0051075">
    <property type="term" value="F:S-adenosylmethionine:tRNA ribosyltransferase-isomerase activity"/>
    <property type="evidence" value="ECO:0007669"/>
    <property type="project" value="UniProtKB-EC"/>
</dbReference>
<evidence type="ECO:0000313" key="14">
    <source>
        <dbReference type="EMBL" id="RQD77498.1"/>
    </source>
</evidence>
<evidence type="ECO:0000256" key="4">
    <source>
        <dbReference type="ARBA" id="ARBA00022490"/>
    </source>
</evidence>
<comment type="caution">
    <text evidence="14">The sequence shown here is derived from an EMBL/GenBank/DDBJ whole genome shotgun (WGS) entry which is preliminary data.</text>
</comment>
<proteinExistence type="inferred from homology"/>
<dbReference type="UniPathway" id="UPA00392"/>
<evidence type="ECO:0000256" key="3">
    <source>
        <dbReference type="ARBA" id="ARBA00011245"/>
    </source>
</evidence>
<keyword evidence="14" id="KW-0328">Glycosyltransferase</keyword>
<keyword evidence="4 13" id="KW-0963">Cytoplasm</keyword>
<dbReference type="PANTHER" id="PTHR30307:SF0">
    <property type="entry name" value="S-ADENOSYLMETHIONINE:TRNA RIBOSYLTRANSFERASE-ISOMERASE"/>
    <property type="match status" value="1"/>
</dbReference>
<dbReference type="FunFam" id="3.40.1780.10:FF:000001">
    <property type="entry name" value="S-adenosylmethionine:tRNA ribosyltransferase-isomerase"/>
    <property type="match status" value="1"/>
</dbReference>